<dbReference type="PANTHER" id="PTHR32089">
    <property type="entry name" value="METHYL-ACCEPTING CHEMOTAXIS PROTEIN MCPB"/>
    <property type="match status" value="1"/>
</dbReference>
<dbReference type="FunFam" id="1.10.287.950:FF:000001">
    <property type="entry name" value="Methyl-accepting chemotaxis sensory transducer"/>
    <property type="match status" value="1"/>
</dbReference>
<keyword evidence="3 8" id="KW-1133">Transmembrane helix</keyword>
<feature type="domain" description="Methyl-accepting transducer" evidence="9">
    <location>
        <begin position="403"/>
        <end position="639"/>
    </location>
</feature>
<keyword evidence="5 7" id="KW-0807">Transducer</keyword>
<dbReference type="InterPro" id="IPR004089">
    <property type="entry name" value="MCPsignal_dom"/>
</dbReference>
<dbReference type="CDD" id="cd11386">
    <property type="entry name" value="MCP_signal"/>
    <property type="match status" value="1"/>
</dbReference>
<keyword evidence="2 8" id="KW-0812">Transmembrane</keyword>
<dbReference type="Proteomes" id="UP000281474">
    <property type="component" value="Unassembled WGS sequence"/>
</dbReference>
<reference evidence="10 11" key="1">
    <citation type="submission" date="2018-09" db="EMBL/GenBank/DDBJ databases">
        <title>Phylogeny of the Shewanellaceae, and recommendation for two new genera, Pseudoshewanella and Parashewanella.</title>
        <authorList>
            <person name="Wang G."/>
        </authorList>
    </citation>
    <scope>NUCLEOTIDE SEQUENCE [LARGE SCALE GENOMIC DNA]</scope>
    <source>
        <strain evidence="10 11">C51</strain>
    </source>
</reference>
<dbReference type="Gene3D" id="1.10.287.950">
    <property type="entry name" value="Methyl-accepting chemotaxis protein"/>
    <property type="match status" value="1"/>
</dbReference>
<dbReference type="PROSITE" id="PS50111">
    <property type="entry name" value="CHEMOTAXIS_TRANSDUC_2"/>
    <property type="match status" value="1"/>
</dbReference>
<evidence type="ECO:0000256" key="7">
    <source>
        <dbReference type="PROSITE-ProRule" id="PRU00284"/>
    </source>
</evidence>
<dbReference type="InterPro" id="IPR033462">
    <property type="entry name" value="Cache_3-Cache_2"/>
</dbReference>
<evidence type="ECO:0000256" key="2">
    <source>
        <dbReference type="ARBA" id="ARBA00022692"/>
    </source>
</evidence>
<evidence type="ECO:0000259" key="9">
    <source>
        <dbReference type="PROSITE" id="PS50111"/>
    </source>
</evidence>
<keyword evidence="4 8" id="KW-0472">Membrane</keyword>
<evidence type="ECO:0000256" key="8">
    <source>
        <dbReference type="SAM" id="Phobius"/>
    </source>
</evidence>
<evidence type="ECO:0000256" key="1">
    <source>
        <dbReference type="ARBA" id="ARBA00004141"/>
    </source>
</evidence>
<protein>
    <submittedName>
        <fullName evidence="10">Methyl-accepting chemotaxis protein</fullName>
    </submittedName>
</protein>
<dbReference type="SUPFAM" id="SSF103190">
    <property type="entry name" value="Sensory domain-like"/>
    <property type="match status" value="1"/>
</dbReference>
<dbReference type="GO" id="GO:0004888">
    <property type="term" value="F:transmembrane signaling receptor activity"/>
    <property type="evidence" value="ECO:0007669"/>
    <property type="project" value="InterPro"/>
</dbReference>
<evidence type="ECO:0000256" key="3">
    <source>
        <dbReference type="ARBA" id="ARBA00022989"/>
    </source>
</evidence>
<proteinExistence type="inferred from homology"/>
<evidence type="ECO:0000313" key="10">
    <source>
        <dbReference type="EMBL" id="RLV59381.1"/>
    </source>
</evidence>
<dbReference type="PANTHER" id="PTHR32089:SF119">
    <property type="entry name" value="METHYL-ACCEPTING CHEMOTAXIS PROTEIN CTPL"/>
    <property type="match status" value="1"/>
</dbReference>
<dbReference type="SUPFAM" id="SSF58104">
    <property type="entry name" value="Methyl-accepting chemotaxis protein (MCP) signaling domain"/>
    <property type="match status" value="1"/>
</dbReference>
<dbReference type="EMBL" id="QZEI01000036">
    <property type="protein sequence ID" value="RLV59381.1"/>
    <property type="molecule type" value="Genomic_DNA"/>
</dbReference>
<keyword evidence="11" id="KW-1185">Reference proteome</keyword>
<dbReference type="InterPro" id="IPR004090">
    <property type="entry name" value="Chemotax_Me-accpt_rcpt"/>
</dbReference>
<dbReference type="Pfam" id="PF17201">
    <property type="entry name" value="Cache_3-Cache_2"/>
    <property type="match status" value="1"/>
</dbReference>
<comment type="subcellular location">
    <subcellularLocation>
        <location evidence="1">Membrane</location>
        <topology evidence="1">Multi-pass membrane protein</topology>
    </subcellularLocation>
</comment>
<evidence type="ECO:0000313" key="11">
    <source>
        <dbReference type="Proteomes" id="UP000281474"/>
    </source>
</evidence>
<dbReference type="AlphaFoldDB" id="A0A3L8PVL5"/>
<dbReference type="RefSeq" id="WP_121839332.1">
    <property type="nucleotide sequence ID" value="NZ_ML014785.1"/>
</dbReference>
<dbReference type="GO" id="GO:0006935">
    <property type="term" value="P:chemotaxis"/>
    <property type="evidence" value="ECO:0007669"/>
    <property type="project" value="InterPro"/>
</dbReference>
<dbReference type="Gene3D" id="3.30.450.20">
    <property type="entry name" value="PAS domain"/>
    <property type="match status" value="1"/>
</dbReference>
<feature type="transmembrane region" description="Helical" evidence="8">
    <location>
        <begin position="318"/>
        <end position="341"/>
    </location>
</feature>
<evidence type="ECO:0000256" key="6">
    <source>
        <dbReference type="ARBA" id="ARBA00029447"/>
    </source>
</evidence>
<evidence type="ECO:0000256" key="5">
    <source>
        <dbReference type="ARBA" id="ARBA00023224"/>
    </source>
</evidence>
<dbReference type="PRINTS" id="PR00260">
    <property type="entry name" value="CHEMTRNSDUCR"/>
</dbReference>
<accession>A0A3L8PVL5</accession>
<dbReference type="GO" id="GO:0016020">
    <property type="term" value="C:membrane"/>
    <property type="evidence" value="ECO:0007669"/>
    <property type="project" value="UniProtKB-SubCell"/>
</dbReference>
<dbReference type="GO" id="GO:0007165">
    <property type="term" value="P:signal transduction"/>
    <property type="evidence" value="ECO:0007669"/>
    <property type="project" value="UniProtKB-KW"/>
</dbReference>
<dbReference type="OrthoDB" id="9763018at2"/>
<organism evidence="10 11">
    <name type="scientific">Parashewanella curva</name>
    <dbReference type="NCBI Taxonomy" id="2338552"/>
    <lineage>
        <taxon>Bacteria</taxon>
        <taxon>Pseudomonadati</taxon>
        <taxon>Pseudomonadota</taxon>
        <taxon>Gammaproteobacteria</taxon>
        <taxon>Alteromonadales</taxon>
        <taxon>Shewanellaceae</taxon>
        <taxon>Parashewanella</taxon>
    </lineage>
</organism>
<name>A0A3L8PVL5_9GAMM</name>
<dbReference type="InterPro" id="IPR029151">
    <property type="entry name" value="Sensor-like_sf"/>
</dbReference>
<dbReference type="Pfam" id="PF00015">
    <property type="entry name" value="MCPsignal"/>
    <property type="match status" value="1"/>
</dbReference>
<gene>
    <name evidence="10" type="ORF">D5018_12475</name>
</gene>
<comment type="similarity">
    <text evidence="6">Belongs to the methyl-accepting chemotaxis (MCP) protein family.</text>
</comment>
<comment type="caution">
    <text evidence="10">The sequence shown here is derived from an EMBL/GenBank/DDBJ whole genome shotgun (WGS) entry which is preliminary data.</text>
</comment>
<evidence type="ECO:0000256" key="4">
    <source>
        <dbReference type="ARBA" id="ARBA00023136"/>
    </source>
</evidence>
<dbReference type="SMART" id="SM00283">
    <property type="entry name" value="MA"/>
    <property type="match status" value="1"/>
</dbReference>
<sequence length="674" mass="72682">MFKNKSISFQVLSLITLLIVFAFASTATLIYRQAKTLYLEQTLEDHQSKIDTLAKALSEEYQAFLLSAEHLEGALVSGYLNGLAPVSGSDAINGKVVNRVEVTGIPLSELTHVIDRFKQNTEADATIFLRDGDDFIRGITTLKNANGQRVVGTYLGKSHPGYSQLMSGQPYSSMVKLFGKNYLAYYRPLLNNGRIFAVAFAAIPLQKATESIFKAIEEVKWGKGGESFVVNAASAERGNYLLHSNINFIGQNIQNTVNDDGSRPLANLMDTINEVHFYQSQSGKDKLQKYMVTSYVSGWDWVIGGGTSVAEITEGSTYLLKIILTIAVVVCLVVIVILYLVMQRLLAPMAKNHEYMKRLGNGEVSITVEGGDASSNNEMSQLTAVVGGMAGRLFELTTDIKDISTSLAAQAEQAKGNAEGSLISAESLQSQIEHIATATEEMAASAQSVAGQVEQIAMSVREANDDAIAGTKIVENMQAKVSSLSEQIQSSSEAIQTVEVESNNIQSVTKMIDEIAEQTNLLALNAAIEAARAGEQGRGFAVVADEVRSLAARTQQSVKEVVGIISQLQSSTQTAVKLMKLSSDYGLEVDKQAEETGGALSGIATQISHIEQMAQEIAATSEQQANVSTEIASSANEVTVLNQSNYKAAQDTAQSSQELNHLSTQLSEKVSYFK</sequence>